<accession>A0ACB9YFI2</accession>
<evidence type="ECO:0000313" key="1">
    <source>
        <dbReference type="EMBL" id="KAI4840938.1"/>
    </source>
</evidence>
<keyword evidence="2" id="KW-1185">Reference proteome</keyword>
<sequence length="1303" mass="152612">MNHIFTFETNLNDIFTRDDIEKSERCCDYCIKRKRVCKCETIKRELGSEEGKDIEELMELKMYYDEICEKIVDKYQDVVSRFEYDKDIVKYIKGNNINDEIECEDWLYFYELLKERKIVERCIDTKESKEVISFYSFHIDEEANFLSSLNYYLKTNNYNNIYHNWMGMSINPFNEYGSSCSDGSFSLCKEGKVEEGTNIIFSDDNMTTSIVEECENDHSTLLSLLGFGEYKKVHSLYYFLYIQDNERWISGMNNTGNICHLENIDHVWNKTVRESTNRIKLFHLITANSVRSNDADYIRIKKKKRKKDLFNENFFLESSIQIEWVLCTSQLICALGMIDIGGCFIMKLKLSFDNFLLSVFAILSICFKKLEVYKPSSCYVGNVVFLVATYFNGITSIFLSSLKNWVQSAQRDIAPLLGCGSSGVDGGIRLAKKKKFSNHSLIPRKWIKHSFFEEYKKCIKHFVDYLVFHLKKCINVSNTNLMKKNIENTKNTYISQFFQVHKIGALREREKLLNRSGENMIYCDESKLMHDQASKQTRSYANPHMNNHSSNGSIKYTNEGGIVQSSALDDVLLDKPNGMRDELESFNFFRNKNLYKIKNSLLLLIPNRMRVKESLFYENTYGGNVLCKKYTVNDNVRKYKKQISGLLKKIEYRTVEEKVEKKGLFELDNDIIAKRLFFLTDKNSFSEQQQKFEDLLKKQIYFSKKNWFKCYMHNDITNFHNPFYLDKTLFINILKCRYYIYYKNCDMHISSLRQILKQYEPFNTTYINYELYTSVIDCLFVLKNCASLDIFEDSNFLQNFLVISRESNVFDFFSKFEGRGIHVLLRDPDLGESGKFGNTIIICSFTSPPSSNSYMHFFPCSGAEVDEEGEGPSVNVEDMFRRRLPYKMFSELLINKLKKKNVCALVYIDLNTILPNYVHVVEKEIKIKNYLVASVIIAFNYLKKGGNMILRLSSVLTFFTAGIIYLLFCSFEKVQFFLPPSCDDIYLDLYIYCHNFSEYYIYRHYIQYMWDAITCNQYLDEQLCSNRGSRCDRDPTQSMESSGTNGGGSVRRSADINDDRNCNGMSNGNTNSISNDNIDSGKSTQADSTKKRKKDVYFCVPLYFLMNKQFVVLLKEFNYFYFKNHINVCLNFMKDLKYFYHNKSLIKCMLAHFFTAYVLPDVSFTNAYKSLTVNHNIFDEKKEDYTDNEEEKDESDEEDDMGKVEQINISKEQVEETYWGRVKKKRSSNIEENDTNKNNGNEQMVGNKGNGNLNFLFDLKKQEEMEAKKKFDSSSSESNYSIIYEYKSVPSEVSVSETAWESP</sequence>
<dbReference type="EMBL" id="CM043770">
    <property type="protein sequence ID" value="KAI4840938.1"/>
    <property type="molecule type" value="Genomic_DNA"/>
</dbReference>
<name>A0ACB9YFI2_PLABR</name>
<reference evidence="1" key="1">
    <citation type="submission" date="2022-06" db="EMBL/GenBank/DDBJ databases">
        <title>The First Complete Genome of the Simian Malaria Parasite Plasmodium brasilianum.</title>
        <authorList>
            <person name="Bajic M."/>
            <person name="Ravishankar S."/>
        </authorList>
    </citation>
    <scope>NUCLEOTIDE SEQUENCE</scope>
    <source>
        <strain evidence="1">Bolivian I</strain>
    </source>
</reference>
<protein>
    <submittedName>
        <fullName evidence="1">FtsJ-like methyltransferase</fullName>
    </submittedName>
</protein>
<organism evidence="1 2">
    <name type="scientific">Plasmodium brasilianum</name>
    <dbReference type="NCBI Taxonomy" id="5824"/>
    <lineage>
        <taxon>Eukaryota</taxon>
        <taxon>Sar</taxon>
        <taxon>Alveolata</taxon>
        <taxon>Apicomplexa</taxon>
        <taxon>Aconoidasida</taxon>
        <taxon>Haemosporida</taxon>
        <taxon>Plasmodiidae</taxon>
        <taxon>Plasmodium</taxon>
        <taxon>Plasmodium (Plasmodium)</taxon>
    </lineage>
</organism>
<proteinExistence type="predicted"/>
<evidence type="ECO:0000313" key="2">
    <source>
        <dbReference type="Proteomes" id="UP001056978"/>
    </source>
</evidence>
<comment type="caution">
    <text evidence="1">The sequence shown here is derived from an EMBL/GenBank/DDBJ whole genome shotgun (WGS) entry which is preliminary data.</text>
</comment>
<gene>
    <name evidence="1" type="ORF">MKS88_000704</name>
</gene>
<dbReference type="Proteomes" id="UP001056978">
    <property type="component" value="Chromosome 2"/>
</dbReference>